<evidence type="ECO:0000256" key="3">
    <source>
        <dbReference type="PROSITE-ProRule" id="PRU00235"/>
    </source>
</evidence>
<dbReference type="InterPro" id="IPR058923">
    <property type="entry name" value="RCC1-like_dom"/>
</dbReference>
<dbReference type="Gene3D" id="1.25.40.20">
    <property type="entry name" value="Ankyrin repeat-containing domain"/>
    <property type="match status" value="1"/>
</dbReference>
<dbReference type="SUPFAM" id="SSF48403">
    <property type="entry name" value="Ankyrin repeat"/>
    <property type="match status" value="1"/>
</dbReference>
<dbReference type="PROSITE" id="PS50088">
    <property type="entry name" value="ANK_REPEAT"/>
    <property type="match status" value="2"/>
</dbReference>
<dbReference type="Pfam" id="PF25390">
    <property type="entry name" value="WD40_RLD"/>
    <property type="match status" value="1"/>
</dbReference>
<proteinExistence type="predicted"/>
<dbReference type="AlphaFoldDB" id="A0A388JZN3"/>
<feature type="repeat" description="RCC1" evidence="3">
    <location>
        <begin position="224"/>
        <end position="282"/>
    </location>
</feature>
<keyword evidence="2" id="KW-0040">ANK repeat</keyword>
<evidence type="ECO:0000313" key="5">
    <source>
        <dbReference type="EMBL" id="GBG63269.1"/>
    </source>
</evidence>
<feature type="domain" description="RCC1-like" evidence="4">
    <location>
        <begin position="173"/>
        <end position="394"/>
    </location>
</feature>
<dbReference type="InterPro" id="IPR002110">
    <property type="entry name" value="Ankyrin_rpt"/>
</dbReference>
<dbReference type="Proteomes" id="UP000265515">
    <property type="component" value="Unassembled WGS sequence"/>
</dbReference>
<dbReference type="InterPro" id="IPR000408">
    <property type="entry name" value="Reg_chr_condens"/>
</dbReference>
<feature type="repeat" description="ANK" evidence="2">
    <location>
        <begin position="77"/>
        <end position="109"/>
    </location>
</feature>
<evidence type="ECO:0000256" key="1">
    <source>
        <dbReference type="ARBA" id="ARBA00022737"/>
    </source>
</evidence>
<dbReference type="STRING" id="69332.A0A388JZN3"/>
<evidence type="ECO:0000256" key="2">
    <source>
        <dbReference type="PROSITE-ProRule" id="PRU00023"/>
    </source>
</evidence>
<dbReference type="PROSITE" id="PS50297">
    <property type="entry name" value="ANK_REP_REGION"/>
    <property type="match status" value="1"/>
</dbReference>
<reference evidence="5 6" key="1">
    <citation type="journal article" date="2018" name="Cell">
        <title>The Chara Genome: Secondary Complexity and Implications for Plant Terrestrialization.</title>
        <authorList>
            <person name="Nishiyama T."/>
            <person name="Sakayama H."/>
            <person name="Vries J.D."/>
            <person name="Buschmann H."/>
            <person name="Saint-Marcoux D."/>
            <person name="Ullrich K.K."/>
            <person name="Haas F.B."/>
            <person name="Vanderstraeten L."/>
            <person name="Becker D."/>
            <person name="Lang D."/>
            <person name="Vosolsobe S."/>
            <person name="Rombauts S."/>
            <person name="Wilhelmsson P.K.I."/>
            <person name="Janitza P."/>
            <person name="Kern R."/>
            <person name="Heyl A."/>
            <person name="Rumpler F."/>
            <person name="Villalobos L.I.A.C."/>
            <person name="Clay J.M."/>
            <person name="Skokan R."/>
            <person name="Toyoda A."/>
            <person name="Suzuki Y."/>
            <person name="Kagoshima H."/>
            <person name="Schijlen E."/>
            <person name="Tajeshwar N."/>
            <person name="Catarino B."/>
            <person name="Hetherington A.J."/>
            <person name="Saltykova A."/>
            <person name="Bonnot C."/>
            <person name="Breuninger H."/>
            <person name="Symeonidi A."/>
            <person name="Radhakrishnan G.V."/>
            <person name="Van Nieuwerburgh F."/>
            <person name="Deforce D."/>
            <person name="Chang C."/>
            <person name="Karol K.G."/>
            <person name="Hedrich R."/>
            <person name="Ulvskov P."/>
            <person name="Glockner G."/>
            <person name="Delwiche C.F."/>
            <person name="Petrasek J."/>
            <person name="Van de Peer Y."/>
            <person name="Friml J."/>
            <person name="Beilby M."/>
            <person name="Dolan L."/>
            <person name="Kohara Y."/>
            <person name="Sugano S."/>
            <person name="Fujiyama A."/>
            <person name="Delaux P.-M."/>
            <person name="Quint M."/>
            <person name="TheiBen G."/>
            <person name="Hagemann M."/>
            <person name="Harholt J."/>
            <person name="Dunand C."/>
            <person name="Zachgo S."/>
            <person name="Langdale J."/>
            <person name="Maumus F."/>
            <person name="Straeten D.V.D."/>
            <person name="Gould S.B."/>
            <person name="Rensing S.A."/>
        </authorList>
    </citation>
    <scope>NUCLEOTIDE SEQUENCE [LARGE SCALE GENOMIC DNA]</scope>
    <source>
        <strain evidence="5 6">S276</strain>
    </source>
</reference>
<dbReference type="PANTHER" id="PTHR22872">
    <property type="entry name" value="BTK-BINDING PROTEIN-RELATED"/>
    <property type="match status" value="1"/>
</dbReference>
<comment type="caution">
    <text evidence="5">The sequence shown here is derived from an EMBL/GenBank/DDBJ whole genome shotgun (WGS) entry which is preliminary data.</text>
</comment>
<dbReference type="SUPFAM" id="SSF50985">
    <property type="entry name" value="RCC1/BLIP-II"/>
    <property type="match status" value="1"/>
</dbReference>
<evidence type="ECO:0000313" key="6">
    <source>
        <dbReference type="Proteomes" id="UP000265515"/>
    </source>
</evidence>
<keyword evidence="6" id="KW-1185">Reference proteome</keyword>
<dbReference type="InterPro" id="IPR009091">
    <property type="entry name" value="RCC1/BLIP-II"/>
</dbReference>
<dbReference type="InterPro" id="IPR051625">
    <property type="entry name" value="Signaling_Regulatory_Domain"/>
</dbReference>
<dbReference type="SMART" id="SM00248">
    <property type="entry name" value="ANK"/>
    <property type="match status" value="2"/>
</dbReference>
<evidence type="ECO:0000259" key="4">
    <source>
        <dbReference type="Pfam" id="PF25390"/>
    </source>
</evidence>
<protein>
    <recommendedName>
        <fullName evidence="4">RCC1-like domain-containing protein</fullName>
    </recommendedName>
</protein>
<gene>
    <name evidence="5" type="ORF">CBR_g37355</name>
</gene>
<sequence length="408" mass="42598">MPDGHGCCNQSTYHNQVHSAHCRREGGGISHHSKRAVGLSAAPDLWALTRSGSLSEVVVALAGLRRNGGNVNARNGLGVTALHLAVWRNHVPIIRHLLGAGADPNIRDGESGWSSLHRALHFGHLAAAGVLIAVGASLMVEDSKGRTPLDLLSVPFRDSSLAAGTSSDSLVTEVYSWGSGLNYQLGTGTTGIQHVPARVDSLQGLRVSNVAAAKFHSAALTTSGALYSWGFGRGGRLGHSDFHIHSGQTAVITPEKVCAGLGSRRVVAIGTAKHHTIVATESGEVYTWGSNREGRLGYPSVDTQPTPRRVTALRVKVVAVAAANKHSVALTDSGEVFTWGCNRQGQLGYGTSNSASNCVPRCVEFHASGKGKQIVAVAAAAAKYHTVILSVEGDYVLVVVDVCTSIAA</sequence>
<feature type="repeat" description="RCC1" evidence="3">
    <location>
        <begin position="283"/>
        <end position="333"/>
    </location>
</feature>
<name>A0A388JZN3_CHABU</name>
<dbReference type="OMA" id="RESHWTS"/>
<dbReference type="OrthoDB" id="1893551at2759"/>
<dbReference type="PANTHER" id="PTHR22872:SF2">
    <property type="entry name" value="INHIBITOR OF BRUTON TYROSINE KINASE"/>
    <property type="match status" value="1"/>
</dbReference>
<accession>A0A388JZN3</accession>
<dbReference type="PROSITE" id="PS50012">
    <property type="entry name" value="RCC1_3"/>
    <property type="match status" value="4"/>
</dbReference>
<organism evidence="5 6">
    <name type="scientific">Chara braunii</name>
    <name type="common">Braun's stonewort</name>
    <dbReference type="NCBI Taxonomy" id="69332"/>
    <lineage>
        <taxon>Eukaryota</taxon>
        <taxon>Viridiplantae</taxon>
        <taxon>Streptophyta</taxon>
        <taxon>Charophyceae</taxon>
        <taxon>Charales</taxon>
        <taxon>Characeae</taxon>
        <taxon>Chara</taxon>
    </lineage>
</organism>
<dbReference type="InterPro" id="IPR036770">
    <property type="entry name" value="Ankyrin_rpt-contain_sf"/>
</dbReference>
<keyword evidence="1" id="KW-0677">Repeat</keyword>
<dbReference type="PRINTS" id="PR00633">
    <property type="entry name" value="RCCNDNSATION"/>
</dbReference>
<feature type="repeat" description="ANK" evidence="2">
    <location>
        <begin position="111"/>
        <end position="143"/>
    </location>
</feature>
<dbReference type="Gramene" id="GBG63269">
    <property type="protein sequence ID" value="GBG63269"/>
    <property type="gene ID" value="CBR_g37355"/>
</dbReference>
<feature type="repeat" description="RCC1" evidence="3">
    <location>
        <begin position="334"/>
        <end position="392"/>
    </location>
</feature>
<dbReference type="Pfam" id="PF13857">
    <property type="entry name" value="Ank_5"/>
    <property type="match status" value="1"/>
</dbReference>
<dbReference type="Gene3D" id="2.130.10.30">
    <property type="entry name" value="Regulator of chromosome condensation 1/beta-lactamase-inhibitor protein II"/>
    <property type="match status" value="1"/>
</dbReference>
<feature type="repeat" description="RCC1" evidence="3">
    <location>
        <begin position="172"/>
        <end position="223"/>
    </location>
</feature>
<dbReference type="EMBL" id="BFEA01000037">
    <property type="protein sequence ID" value="GBG63269.1"/>
    <property type="molecule type" value="Genomic_DNA"/>
</dbReference>